<dbReference type="Proteomes" id="UP001066276">
    <property type="component" value="Chromosome 8"/>
</dbReference>
<dbReference type="AlphaFoldDB" id="A0AAV7NWK2"/>
<evidence type="ECO:0000313" key="2">
    <source>
        <dbReference type="Proteomes" id="UP001066276"/>
    </source>
</evidence>
<comment type="caution">
    <text evidence="1">The sequence shown here is derived from an EMBL/GenBank/DDBJ whole genome shotgun (WGS) entry which is preliminary data.</text>
</comment>
<gene>
    <name evidence="1" type="ORF">NDU88_008615</name>
</gene>
<accession>A0AAV7NWK2</accession>
<feature type="non-terminal residue" evidence="1">
    <location>
        <position position="99"/>
    </location>
</feature>
<proteinExistence type="predicted"/>
<sequence>LLLLVHRLCRGSCPAAVEMYGGYLGRIMPPGDSGGRGRGPSPIPQYLQPAVSASILATTSLVPLVAGVLPFLQCSPPLPRPLPTLCAVRAGADPPRGGY</sequence>
<dbReference type="EMBL" id="JANPWB010000012">
    <property type="protein sequence ID" value="KAJ1120450.1"/>
    <property type="molecule type" value="Genomic_DNA"/>
</dbReference>
<organism evidence="1 2">
    <name type="scientific">Pleurodeles waltl</name>
    <name type="common">Iberian ribbed newt</name>
    <dbReference type="NCBI Taxonomy" id="8319"/>
    <lineage>
        <taxon>Eukaryota</taxon>
        <taxon>Metazoa</taxon>
        <taxon>Chordata</taxon>
        <taxon>Craniata</taxon>
        <taxon>Vertebrata</taxon>
        <taxon>Euteleostomi</taxon>
        <taxon>Amphibia</taxon>
        <taxon>Batrachia</taxon>
        <taxon>Caudata</taxon>
        <taxon>Salamandroidea</taxon>
        <taxon>Salamandridae</taxon>
        <taxon>Pleurodelinae</taxon>
        <taxon>Pleurodeles</taxon>
    </lineage>
</organism>
<feature type="non-terminal residue" evidence="1">
    <location>
        <position position="1"/>
    </location>
</feature>
<protein>
    <submittedName>
        <fullName evidence="1">Uncharacterized protein</fullName>
    </submittedName>
</protein>
<name>A0AAV7NWK2_PLEWA</name>
<keyword evidence="2" id="KW-1185">Reference proteome</keyword>
<reference evidence="1" key="1">
    <citation type="journal article" date="2022" name="bioRxiv">
        <title>Sequencing and chromosome-scale assembly of the giantPleurodeles waltlgenome.</title>
        <authorList>
            <person name="Brown T."/>
            <person name="Elewa A."/>
            <person name="Iarovenko S."/>
            <person name="Subramanian E."/>
            <person name="Araus A.J."/>
            <person name="Petzold A."/>
            <person name="Susuki M."/>
            <person name="Suzuki K.-i.T."/>
            <person name="Hayashi T."/>
            <person name="Toyoda A."/>
            <person name="Oliveira C."/>
            <person name="Osipova E."/>
            <person name="Leigh N.D."/>
            <person name="Simon A."/>
            <person name="Yun M.H."/>
        </authorList>
    </citation>
    <scope>NUCLEOTIDE SEQUENCE</scope>
    <source>
        <strain evidence="1">20211129_DDA</strain>
        <tissue evidence="1">Liver</tissue>
    </source>
</reference>
<evidence type="ECO:0000313" key="1">
    <source>
        <dbReference type="EMBL" id="KAJ1120450.1"/>
    </source>
</evidence>